<dbReference type="AlphaFoldDB" id="W2SLD0"/>
<dbReference type="KEGG" id="nai:NECAME_14843"/>
<evidence type="ECO:0000313" key="1">
    <source>
        <dbReference type="EMBL" id="ETN70333.1"/>
    </source>
</evidence>
<proteinExistence type="predicted"/>
<accession>W2SLD0</accession>
<evidence type="ECO:0000313" key="2">
    <source>
        <dbReference type="Proteomes" id="UP000053676"/>
    </source>
</evidence>
<organism evidence="1 2">
    <name type="scientific">Necator americanus</name>
    <name type="common">Human hookworm</name>
    <dbReference type="NCBI Taxonomy" id="51031"/>
    <lineage>
        <taxon>Eukaryota</taxon>
        <taxon>Metazoa</taxon>
        <taxon>Ecdysozoa</taxon>
        <taxon>Nematoda</taxon>
        <taxon>Chromadorea</taxon>
        <taxon>Rhabditida</taxon>
        <taxon>Rhabditina</taxon>
        <taxon>Rhabditomorpha</taxon>
        <taxon>Strongyloidea</taxon>
        <taxon>Ancylostomatidae</taxon>
        <taxon>Bunostominae</taxon>
        <taxon>Necator</taxon>
    </lineage>
</organism>
<dbReference type="Proteomes" id="UP000053676">
    <property type="component" value="Unassembled WGS sequence"/>
</dbReference>
<dbReference type="EMBL" id="KI668975">
    <property type="protein sequence ID" value="ETN70333.1"/>
    <property type="molecule type" value="Genomic_DNA"/>
</dbReference>
<protein>
    <submittedName>
        <fullName evidence="1">Uncharacterized protein</fullName>
    </submittedName>
</protein>
<name>W2SLD0_NECAM</name>
<sequence>MRSDSFNRDLTVTFEHTLLGARCFYRVDAPWTVGGFIVGENNVTLIEQEKLTTDISSPLIVSELEYWTKVSSSSSKFLSKLYPGVILSIQKPAKVI</sequence>
<gene>
    <name evidence="1" type="ORF">NECAME_14843</name>
</gene>
<reference evidence="2" key="1">
    <citation type="journal article" date="2014" name="Nat. Genet.">
        <title>Genome of the human hookworm Necator americanus.</title>
        <authorList>
            <person name="Tang Y.T."/>
            <person name="Gao X."/>
            <person name="Rosa B.A."/>
            <person name="Abubucker S."/>
            <person name="Hallsworth-Pepin K."/>
            <person name="Martin J."/>
            <person name="Tyagi R."/>
            <person name="Heizer E."/>
            <person name="Zhang X."/>
            <person name="Bhonagiri-Palsikar V."/>
            <person name="Minx P."/>
            <person name="Warren W.C."/>
            <person name="Wang Q."/>
            <person name="Zhan B."/>
            <person name="Hotez P.J."/>
            <person name="Sternberg P.W."/>
            <person name="Dougall A."/>
            <person name="Gaze S.T."/>
            <person name="Mulvenna J."/>
            <person name="Sotillo J."/>
            <person name="Ranganathan S."/>
            <person name="Rabelo E.M."/>
            <person name="Wilson R.K."/>
            <person name="Felgner P.L."/>
            <person name="Bethony J."/>
            <person name="Hawdon J.M."/>
            <person name="Gasser R.B."/>
            <person name="Loukas A."/>
            <person name="Mitreva M."/>
        </authorList>
    </citation>
    <scope>NUCLEOTIDE SEQUENCE [LARGE SCALE GENOMIC DNA]</scope>
</reference>
<keyword evidence="2" id="KW-1185">Reference proteome</keyword>